<dbReference type="Gene3D" id="2.40.420.20">
    <property type="match status" value="1"/>
</dbReference>
<dbReference type="PANTHER" id="PTHR30469">
    <property type="entry name" value="MULTIDRUG RESISTANCE PROTEIN MDTA"/>
    <property type="match status" value="1"/>
</dbReference>
<comment type="caution">
    <text evidence="6">The sequence shown here is derived from an EMBL/GenBank/DDBJ whole genome shotgun (WGS) entry which is preliminary data.</text>
</comment>
<keyword evidence="3" id="KW-0472">Membrane</keyword>
<evidence type="ECO:0000256" key="2">
    <source>
        <dbReference type="SAM" id="MobiDB-lite"/>
    </source>
</evidence>
<dbReference type="GeneID" id="301327769"/>
<keyword evidence="3" id="KW-1133">Transmembrane helix</keyword>
<organism evidence="6 7">
    <name type="scientific">Guptibacillus hwajinpoensis</name>
    <dbReference type="NCBI Taxonomy" id="208199"/>
    <lineage>
        <taxon>Bacteria</taxon>
        <taxon>Bacillati</taxon>
        <taxon>Bacillota</taxon>
        <taxon>Bacilli</taxon>
        <taxon>Bacillales</taxon>
        <taxon>Guptibacillaceae</taxon>
        <taxon>Guptibacillus</taxon>
    </lineage>
</organism>
<evidence type="ECO:0000259" key="4">
    <source>
        <dbReference type="Pfam" id="PF25984"/>
    </source>
</evidence>
<accession>A0ABU0K295</accession>
<dbReference type="EMBL" id="JAUSWM010000004">
    <property type="protein sequence ID" value="MDQ0483487.1"/>
    <property type="molecule type" value="Genomic_DNA"/>
</dbReference>
<proteinExistence type="predicted"/>
<evidence type="ECO:0000313" key="6">
    <source>
        <dbReference type="EMBL" id="MDQ0483487.1"/>
    </source>
</evidence>
<feature type="region of interest" description="Disordered" evidence="2">
    <location>
        <begin position="373"/>
        <end position="397"/>
    </location>
</feature>
<sequence>MNKLEGHTVNRKSLWISISAVLFLLLFITANTLLIQRVLADEKKVETVTVKGKTFQELVSFDGVLIPELEESYYYQSSRGVLSDVLVKEGDEVTSGTTLFEYEEVETVNVSELEAQLNKAETAVSVLDDQLNDLSLQSSRVESNTDLEDEQKLQLQLDVEEQVRDTEYKKRLAELDVKELERQIQEAGTEEIDNTVDSSLDGLVKEINRTPEDGEPVVTVLSNKLAVQGSVSELDYPTLKADQEVTVHAPAYPGQPVTGRMTMIENRPYQIDEESGLSFYHFTVEMEGENEIASGTHVTIDAPLHQNKNAPYVPEESIIQKGSVSYVVVLEDTNLYLRVVEQGRIEDGKVEILSGLQLKEKVLTKPKEAFTELLSEKKEKQDKGSKDEEDKEEPSKG</sequence>
<feature type="domain" description="YknX-like beta-barrel" evidence="5">
    <location>
        <begin position="226"/>
        <end position="300"/>
    </location>
</feature>
<dbReference type="Gene3D" id="2.40.30.170">
    <property type="match status" value="1"/>
</dbReference>
<keyword evidence="1" id="KW-0175">Coiled coil</keyword>
<evidence type="ECO:0000259" key="5">
    <source>
        <dbReference type="Pfam" id="PF25990"/>
    </source>
</evidence>
<dbReference type="InterPro" id="IPR058636">
    <property type="entry name" value="Beta-barrel_YknX"/>
</dbReference>
<dbReference type="PANTHER" id="PTHR30469:SF15">
    <property type="entry name" value="HLYD FAMILY OF SECRETION PROTEINS"/>
    <property type="match status" value="1"/>
</dbReference>
<name>A0ABU0K295_9BACL</name>
<protein>
    <submittedName>
        <fullName evidence="6">HlyD family secretion protein</fullName>
    </submittedName>
</protein>
<evidence type="ECO:0000313" key="7">
    <source>
        <dbReference type="Proteomes" id="UP001226720"/>
    </source>
</evidence>
<gene>
    <name evidence="6" type="ORF">QO000_002469</name>
</gene>
<dbReference type="Pfam" id="PF25984">
    <property type="entry name" value="BSH_YknX"/>
    <property type="match status" value="1"/>
</dbReference>
<evidence type="ECO:0000256" key="1">
    <source>
        <dbReference type="SAM" id="Coils"/>
    </source>
</evidence>
<evidence type="ECO:0000256" key="3">
    <source>
        <dbReference type="SAM" id="Phobius"/>
    </source>
</evidence>
<keyword evidence="7" id="KW-1185">Reference proteome</keyword>
<dbReference type="InterPro" id="IPR058639">
    <property type="entry name" value="BSH_YknX-like"/>
</dbReference>
<dbReference type="RefSeq" id="WP_301552157.1">
    <property type="nucleotide sequence ID" value="NZ_JAQRMZ010000006.1"/>
</dbReference>
<dbReference type="Proteomes" id="UP001226720">
    <property type="component" value="Unassembled WGS sequence"/>
</dbReference>
<feature type="domain" description="YknX-like barrel-sandwich hybrid" evidence="4">
    <location>
        <begin position="71"/>
        <end position="215"/>
    </location>
</feature>
<keyword evidence="3" id="KW-0812">Transmembrane</keyword>
<feature type="coiled-coil region" evidence="1">
    <location>
        <begin position="163"/>
        <end position="190"/>
    </location>
</feature>
<feature type="transmembrane region" description="Helical" evidence="3">
    <location>
        <begin position="14"/>
        <end position="34"/>
    </location>
</feature>
<reference evidence="6" key="1">
    <citation type="submission" date="2023-07" db="EMBL/GenBank/DDBJ databases">
        <title>Genomic Encyclopedia of Type Strains, Phase IV (KMG-IV): sequencing the most valuable type-strain genomes for metagenomic binning, comparative biology and taxonomic classification.</title>
        <authorList>
            <person name="Goeker M."/>
        </authorList>
    </citation>
    <scope>NUCLEOTIDE SEQUENCE [LARGE SCALE GENOMIC DNA]</scope>
    <source>
        <strain evidence="6">JSM 076093</strain>
    </source>
</reference>
<feature type="coiled-coil region" evidence="1">
    <location>
        <begin position="110"/>
        <end position="137"/>
    </location>
</feature>
<dbReference type="Pfam" id="PF25990">
    <property type="entry name" value="Beta-barrel_YknX"/>
    <property type="match status" value="1"/>
</dbReference>